<dbReference type="OrthoDB" id="4139357at2759"/>
<keyword evidence="2" id="KW-0813">Transport</keyword>
<evidence type="ECO:0000256" key="3">
    <source>
        <dbReference type="ARBA" id="ARBA00022692"/>
    </source>
</evidence>
<dbReference type="PANTHER" id="PTHR23511:SF5">
    <property type="entry name" value="MAJOR FACILITATOR-TYPE TRANSPORTER HXNZ-RELATED"/>
    <property type="match status" value="1"/>
</dbReference>
<protein>
    <recommendedName>
        <fullName evidence="7">Major facilitator superfamily (MFS) profile domain-containing protein</fullName>
    </recommendedName>
</protein>
<dbReference type="PANTHER" id="PTHR23511">
    <property type="entry name" value="SYNAPTIC VESICLE GLYCOPROTEIN 2"/>
    <property type="match status" value="1"/>
</dbReference>
<dbReference type="EMBL" id="MPUH01000217">
    <property type="protein sequence ID" value="OMJ86071.1"/>
    <property type="molecule type" value="Genomic_DNA"/>
</dbReference>
<sequence length="455" mass="50534">MEKNRAYTILEHIGWGKYNLFAFLHCGFAWGTFSFWFVSTAYVIQGATEEWDFNTFQAGIIGSFIPFGILFGSLSWGYIGDRYGRMYAFKPSAVIVSIGSLLLVFSPNFYLVAIALSLLGFGMAGELTLGGTVFCEFCPPSKRYYMTLLSLFISIGAIAVTLVALLVSLINTSKFYNWRIIVAIGVAIEICVMFFRFFMNETPAFLVSQNRQIEADRILNAISLKNTGKKIDKSDYSSSLNSDEIIIEKVDKKLIKSEESKPNKLFTPPLLKTTVVMGLVYMFAGYSYAGILYFMPEFLEEFSTSTGFAIILAQQCCGIPGVLLSAKLIETRLGRRFTILIFYSLSGLMILFLSFNTNFWFVLIISGAGYFFILIGLSAMFTIGPESFPTSIRSKALALMNVTTRIGGISSPIIIGYFLELSNGKFMGLLCLCVIYITAGVFALLLKETKGQQIG</sequence>
<feature type="transmembrane region" description="Helical" evidence="6">
    <location>
        <begin position="270"/>
        <end position="295"/>
    </location>
</feature>
<feature type="transmembrane region" description="Helical" evidence="6">
    <location>
        <begin position="307"/>
        <end position="325"/>
    </location>
</feature>
<dbReference type="InterPro" id="IPR020846">
    <property type="entry name" value="MFS_dom"/>
</dbReference>
<dbReference type="SUPFAM" id="SSF103473">
    <property type="entry name" value="MFS general substrate transporter"/>
    <property type="match status" value="1"/>
</dbReference>
<gene>
    <name evidence="8" type="ORF">SteCoe_12509</name>
</gene>
<accession>A0A1R2CAP3</accession>
<evidence type="ECO:0000256" key="4">
    <source>
        <dbReference type="ARBA" id="ARBA00022989"/>
    </source>
</evidence>
<keyword evidence="5 6" id="KW-0472">Membrane</keyword>
<comment type="subcellular location">
    <subcellularLocation>
        <location evidence="1">Membrane</location>
        <topology evidence="1">Multi-pass membrane protein</topology>
    </subcellularLocation>
</comment>
<feature type="transmembrane region" description="Helical" evidence="6">
    <location>
        <begin position="20"/>
        <end position="44"/>
    </location>
</feature>
<dbReference type="GO" id="GO:0022857">
    <property type="term" value="F:transmembrane transporter activity"/>
    <property type="evidence" value="ECO:0007669"/>
    <property type="project" value="InterPro"/>
</dbReference>
<dbReference type="PROSITE" id="PS50850">
    <property type="entry name" value="MFS"/>
    <property type="match status" value="1"/>
</dbReference>
<feature type="transmembrane region" description="Helical" evidence="6">
    <location>
        <begin position="56"/>
        <end position="79"/>
    </location>
</feature>
<evidence type="ECO:0000313" key="9">
    <source>
        <dbReference type="Proteomes" id="UP000187209"/>
    </source>
</evidence>
<feature type="transmembrane region" description="Helical" evidence="6">
    <location>
        <begin position="396"/>
        <end position="419"/>
    </location>
</feature>
<feature type="domain" description="Major facilitator superfamily (MFS) profile" evidence="7">
    <location>
        <begin position="20"/>
        <end position="450"/>
    </location>
</feature>
<feature type="transmembrane region" description="Helical" evidence="6">
    <location>
        <begin position="425"/>
        <end position="446"/>
    </location>
</feature>
<comment type="caution">
    <text evidence="8">The sequence shown here is derived from an EMBL/GenBank/DDBJ whole genome shotgun (WGS) entry which is preliminary data.</text>
</comment>
<evidence type="ECO:0000256" key="5">
    <source>
        <dbReference type="ARBA" id="ARBA00023136"/>
    </source>
</evidence>
<dbReference type="InterPro" id="IPR036259">
    <property type="entry name" value="MFS_trans_sf"/>
</dbReference>
<keyword evidence="3 6" id="KW-0812">Transmembrane</keyword>
<dbReference type="Proteomes" id="UP000187209">
    <property type="component" value="Unassembled WGS sequence"/>
</dbReference>
<evidence type="ECO:0000313" key="8">
    <source>
        <dbReference type="EMBL" id="OMJ86071.1"/>
    </source>
</evidence>
<keyword evidence="4 6" id="KW-1133">Transmembrane helix</keyword>
<evidence type="ECO:0000256" key="6">
    <source>
        <dbReference type="SAM" id="Phobius"/>
    </source>
</evidence>
<evidence type="ECO:0000256" key="2">
    <source>
        <dbReference type="ARBA" id="ARBA00022448"/>
    </source>
</evidence>
<feature type="transmembrane region" description="Helical" evidence="6">
    <location>
        <begin position="176"/>
        <end position="198"/>
    </location>
</feature>
<dbReference type="Pfam" id="PF00083">
    <property type="entry name" value="Sugar_tr"/>
    <property type="match status" value="1"/>
</dbReference>
<dbReference type="AlphaFoldDB" id="A0A1R2CAP3"/>
<name>A0A1R2CAP3_9CILI</name>
<dbReference type="GO" id="GO:0016020">
    <property type="term" value="C:membrane"/>
    <property type="evidence" value="ECO:0007669"/>
    <property type="project" value="UniProtKB-SubCell"/>
</dbReference>
<reference evidence="8 9" key="1">
    <citation type="submission" date="2016-11" db="EMBL/GenBank/DDBJ databases">
        <title>The macronuclear genome of Stentor coeruleus: a giant cell with tiny introns.</title>
        <authorList>
            <person name="Slabodnick M."/>
            <person name="Ruby J.G."/>
            <person name="Reiff S.B."/>
            <person name="Swart E.C."/>
            <person name="Gosai S."/>
            <person name="Prabakaran S."/>
            <person name="Witkowska E."/>
            <person name="Larue G.E."/>
            <person name="Fisher S."/>
            <person name="Freeman R.M."/>
            <person name="Gunawardena J."/>
            <person name="Chu W."/>
            <person name="Stover N.A."/>
            <person name="Gregory B.D."/>
            <person name="Nowacki M."/>
            <person name="Derisi J."/>
            <person name="Roy S.W."/>
            <person name="Marshall W.F."/>
            <person name="Sood P."/>
        </authorList>
    </citation>
    <scope>NUCLEOTIDE SEQUENCE [LARGE SCALE GENOMIC DNA]</scope>
    <source>
        <strain evidence="8">WM001</strain>
    </source>
</reference>
<proteinExistence type="predicted"/>
<feature type="transmembrane region" description="Helical" evidence="6">
    <location>
        <begin position="86"/>
        <end position="105"/>
    </location>
</feature>
<dbReference type="Gene3D" id="1.20.1250.20">
    <property type="entry name" value="MFS general substrate transporter like domains"/>
    <property type="match status" value="1"/>
</dbReference>
<keyword evidence="9" id="KW-1185">Reference proteome</keyword>
<feature type="transmembrane region" description="Helical" evidence="6">
    <location>
        <begin position="147"/>
        <end position="170"/>
    </location>
</feature>
<evidence type="ECO:0000256" key="1">
    <source>
        <dbReference type="ARBA" id="ARBA00004141"/>
    </source>
</evidence>
<evidence type="ECO:0000259" key="7">
    <source>
        <dbReference type="PROSITE" id="PS50850"/>
    </source>
</evidence>
<feature type="transmembrane region" description="Helical" evidence="6">
    <location>
        <begin position="361"/>
        <end position="384"/>
    </location>
</feature>
<feature type="transmembrane region" description="Helical" evidence="6">
    <location>
        <begin position="337"/>
        <end position="355"/>
    </location>
</feature>
<organism evidence="8 9">
    <name type="scientific">Stentor coeruleus</name>
    <dbReference type="NCBI Taxonomy" id="5963"/>
    <lineage>
        <taxon>Eukaryota</taxon>
        <taxon>Sar</taxon>
        <taxon>Alveolata</taxon>
        <taxon>Ciliophora</taxon>
        <taxon>Postciliodesmatophora</taxon>
        <taxon>Heterotrichea</taxon>
        <taxon>Heterotrichida</taxon>
        <taxon>Stentoridae</taxon>
        <taxon>Stentor</taxon>
    </lineage>
</organism>
<dbReference type="InterPro" id="IPR005828">
    <property type="entry name" value="MFS_sugar_transport-like"/>
</dbReference>